<dbReference type="SMART" id="SM00743">
    <property type="entry name" value="Agenet"/>
    <property type="match status" value="3"/>
</dbReference>
<gene>
    <name evidence="6" type="ORF">SORBI_3005G151500</name>
</gene>
<reference evidence="6 7" key="1">
    <citation type="journal article" date="2009" name="Nature">
        <title>The Sorghum bicolor genome and the diversification of grasses.</title>
        <authorList>
            <person name="Paterson A.H."/>
            <person name="Bowers J.E."/>
            <person name="Bruggmann R."/>
            <person name="Dubchak I."/>
            <person name="Grimwood J."/>
            <person name="Gundlach H."/>
            <person name="Haberer G."/>
            <person name="Hellsten U."/>
            <person name="Mitros T."/>
            <person name="Poliakov A."/>
            <person name="Schmutz J."/>
            <person name="Spannagl M."/>
            <person name="Tang H."/>
            <person name="Wang X."/>
            <person name="Wicker T."/>
            <person name="Bharti A.K."/>
            <person name="Chapman J."/>
            <person name="Feltus F.A."/>
            <person name="Gowik U."/>
            <person name="Grigoriev I.V."/>
            <person name="Lyons E."/>
            <person name="Maher C.A."/>
            <person name="Martis M."/>
            <person name="Narechania A."/>
            <person name="Otillar R.P."/>
            <person name="Penning B.W."/>
            <person name="Salamov A.A."/>
            <person name="Wang Y."/>
            <person name="Zhang L."/>
            <person name="Carpita N.C."/>
            <person name="Freeling M."/>
            <person name="Gingle A.R."/>
            <person name="Hash C.T."/>
            <person name="Keller B."/>
            <person name="Klein P."/>
            <person name="Kresovich S."/>
            <person name="McCann M.C."/>
            <person name="Ming R."/>
            <person name="Peterson D.G."/>
            <person name="Mehboob-ur-Rahman"/>
            <person name="Ware D."/>
            <person name="Westhoff P."/>
            <person name="Mayer K.F."/>
            <person name="Messing J."/>
            <person name="Rokhsar D.S."/>
        </authorList>
    </citation>
    <scope>NUCLEOTIDE SEQUENCE [LARGE SCALE GENOMIC DNA]</scope>
    <source>
        <strain evidence="7">cv. BTx623</strain>
    </source>
</reference>
<name>A0A1Z5RJB3_SORBI</name>
<dbReference type="Pfam" id="PF05266">
    <property type="entry name" value="DUF724"/>
    <property type="match status" value="1"/>
</dbReference>
<dbReference type="InParanoid" id="A0A1Z5RJB3"/>
<evidence type="ECO:0000256" key="1">
    <source>
        <dbReference type="ARBA" id="ARBA00022448"/>
    </source>
</evidence>
<keyword evidence="7" id="KW-1185">Reference proteome</keyword>
<protein>
    <recommendedName>
        <fullName evidence="5">Agenet domain-containing protein</fullName>
    </recommendedName>
</protein>
<keyword evidence="3" id="KW-0175">Coiled coil</keyword>
<keyword evidence="1" id="KW-0813">Transport</keyword>
<keyword evidence="2" id="KW-0341">Growth regulation</keyword>
<feature type="domain" description="Agenet" evidence="5">
    <location>
        <begin position="80"/>
        <end position="135"/>
    </location>
</feature>
<dbReference type="InterPro" id="IPR007930">
    <property type="entry name" value="DUF724"/>
</dbReference>
<dbReference type="Gramene" id="OQU83641">
    <property type="protein sequence ID" value="OQU83641"/>
    <property type="gene ID" value="SORBI_3005G151500"/>
</dbReference>
<dbReference type="InterPro" id="IPR008395">
    <property type="entry name" value="Agenet-like_dom"/>
</dbReference>
<feature type="domain" description="Agenet" evidence="5">
    <location>
        <begin position="154"/>
        <end position="223"/>
    </location>
</feature>
<evidence type="ECO:0000313" key="6">
    <source>
        <dbReference type="EMBL" id="OQU83641.1"/>
    </source>
</evidence>
<dbReference type="Proteomes" id="UP000000768">
    <property type="component" value="Chromosome 5"/>
</dbReference>
<feature type="coiled-coil region" evidence="3">
    <location>
        <begin position="555"/>
        <end position="582"/>
    </location>
</feature>
<sequence>MDPSSPIKDMGLLLPGAEVEVRLDGKGYYGTWCEATIVDFAAARGGNAPMRYRITFDGKGEMQFDATHVRPRPPALELPPDFRRRDIVEVIHEHGWWSGLVLSADRRSVTVAFPITREVITYMPSLVRPRRDYIDGDWVPSRAVVAVRPKHEIMRYEVGEEVEVVREREVYGHSWFPAKVAEVIDEFSYIVKYSNQNREEGGSSEYLHWQFIRPDVQHLAPENEFHLQLGPRAAVEAHFDGAWSAGLVHRIHEDGMFVVRINGRQGKQLMTKEVRPQYKWDGRDWSIVSNKRQANFKQASLASGKRPKSHVEVPFNDDEHIHDAEYSCPERPMRAQQKLAVLVQDSENASVSKMGTPLSALVSSTCPPNSCSPLHGHSTHKKIVVSGNVQNQLEKKRAPLRKVLSSKRRLSKKNEGSEGPHSLHGPLELSSTGQKIGVNEIAGSQREPSLVLERSESTQQQLDSTIENAVNADEIKHQEPVGVVPKSFASASDDIGIHEGLTAQDTDNSHTLTMAFDVCVETIRKSNIADNDGSFQEKKRTLAEIKKNGFDVQHFECLLNRLIKLKDQYNKHLEEKSEVQKQKQQTMNSLSQNDSLLCEIDNDIAELEKRLGLLRQKGQLIEKVKVHDQEKLSSLNEVESNIEEALDVHTLLFNGILAEVKEKSLT</sequence>
<dbReference type="Pfam" id="PF05641">
    <property type="entry name" value="Agenet"/>
    <property type="match status" value="2"/>
</dbReference>
<reference evidence="7" key="2">
    <citation type="journal article" date="2018" name="Plant J.">
        <title>The Sorghum bicolor reference genome: improved assembly, gene annotations, a transcriptome atlas, and signatures of genome organization.</title>
        <authorList>
            <person name="McCormick R.F."/>
            <person name="Truong S.K."/>
            <person name="Sreedasyam A."/>
            <person name="Jenkins J."/>
            <person name="Shu S."/>
            <person name="Sims D."/>
            <person name="Kennedy M."/>
            <person name="Amirebrahimi M."/>
            <person name="Weers B.D."/>
            <person name="McKinley B."/>
            <person name="Mattison A."/>
            <person name="Morishige D.T."/>
            <person name="Grimwood J."/>
            <person name="Schmutz J."/>
            <person name="Mullet J.E."/>
        </authorList>
    </citation>
    <scope>NUCLEOTIDE SEQUENCE [LARGE SCALE GENOMIC DNA]</scope>
    <source>
        <strain evidence="7">cv. BTx623</strain>
    </source>
</reference>
<proteinExistence type="predicted"/>
<dbReference type="PANTHER" id="PTHR31917:SF74">
    <property type="entry name" value="EXPRESSED PROTEIN"/>
    <property type="match status" value="1"/>
</dbReference>
<dbReference type="PANTHER" id="PTHR31917">
    <property type="entry name" value="AGENET DOMAIN-CONTAINING PROTEIN-RELATED"/>
    <property type="match status" value="1"/>
</dbReference>
<dbReference type="AlphaFoldDB" id="A0A1Z5RJB3"/>
<evidence type="ECO:0000256" key="4">
    <source>
        <dbReference type="SAM" id="MobiDB-lite"/>
    </source>
</evidence>
<dbReference type="EMBL" id="CM000764">
    <property type="protein sequence ID" value="OQU83641.1"/>
    <property type="molecule type" value="Genomic_DNA"/>
</dbReference>
<feature type="domain" description="Agenet" evidence="5">
    <location>
        <begin position="11"/>
        <end position="77"/>
    </location>
</feature>
<dbReference type="InterPro" id="IPR014002">
    <property type="entry name" value="Agenet_dom_plant"/>
</dbReference>
<evidence type="ECO:0000256" key="3">
    <source>
        <dbReference type="SAM" id="Coils"/>
    </source>
</evidence>
<accession>A0A1Z5RJB3</accession>
<evidence type="ECO:0000259" key="5">
    <source>
        <dbReference type="SMART" id="SM00743"/>
    </source>
</evidence>
<organism evidence="6 7">
    <name type="scientific">Sorghum bicolor</name>
    <name type="common">Sorghum</name>
    <name type="synonym">Sorghum vulgare</name>
    <dbReference type="NCBI Taxonomy" id="4558"/>
    <lineage>
        <taxon>Eukaryota</taxon>
        <taxon>Viridiplantae</taxon>
        <taxon>Streptophyta</taxon>
        <taxon>Embryophyta</taxon>
        <taxon>Tracheophyta</taxon>
        <taxon>Spermatophyta</taxon>
        <taxon>Magnoliopsida</taxon>
        <taxon>Liliopsida</taxon>
        <taxon>Poales</taxon>
        <taxon>Poaceae</taxon>
        <taxon>PACMAD clade</taxon>
        <taxon>Panicoideae</taxon>
        <taxon>Andropogonodae</taxon>
        <taxon>Andropogoneae</taxon>
        <taxon>Sorghinae</taxon>
        <taxon>Sorghum</taxon>
    </lineage>
</organism>
<feature type="compositionally biased region" description="Basic residues" evidence="4">
    <location>
        <begin position="398"/>
        <end position="411"/>
    </location>
</feature>
<evidence type="ECO:0000313" key="7">
    <source>
        <dbReference type="Proteomes" id="UP000000768"/>
    </source>
</evidence>
<feature type="region of interest" description="Disordered" evidence="4">
    <location>
        <begin position="387"/>
        <end position="433"/>
    </location>
</feature>
<evidence type="ECO:0000256" key="2">
    <source>
        <dbReference type="ARBA" id="ARBA00022604"/>
    </source>
</evidence>